<keyword evidence="3" id="KW-1185">Reference proteome</keyword>
<sequence length="262" mass="27648">MVITKGKRLTVKQSDRKSSGGSPKFSSNDGSSSNSLQDTRYLNTTVGVANITINPLEFPMRRASTTAVQAISSLVREQNHFHSLTSSPVAIDNSQRFHNANNSNNGQSIVATTTTVVSTSLASFNGKSNINNNGNPNATATNNPIACHSKHNSNSNTNTSNSGSVCHSTSNETNNPAKVAVPTFKLSCKSEHLTGGSTSTNTTPIFGSIDGHIGGILLASVFCKTSATGATIGCLPRRRHNCFGKLALSPVRYYCTLIKGQQ</sequence>
<proteinExistence type="predicted"/>
<dbReference type="EnsemblMetazoa" id="GPPI008735-RA">
    <property type="protein sequence ID" value="GPPI008735-PA"/>
    <property type="gene ID" value="GPPI008735"/>
</dbReference>
<feature type="compositionally biased region" description="Basic residues" evidence="1">
    <location>
        <begin position="1"/>
        <end position="10"/>
    </location>
</feature>
<evidence type="ECO:0000313" key="2">
    <source>
        <dbReference type="EnsemblMetazoa" id="GPPI008735-PA"/>
    </source>
</evidence>
<reference evidence="2" key="2">
    <citation type="submission" date="2020-05" db="UniProtKB">
        <authorList>
            <consortium name="EnsemblMetazoa"/>
        </authorList>
    </citation>
    <scope>IDENTIFICATION</scope>
    <source>
        <strain evidence="2">IAEA</strain>
    </source>
</reference>
<evidence type="ECO:0000313" key="3">
    <source>
        <dbReference type="Proteomes" id="UP000092460"/>
    </source>
</evidence>
<feature type="compositionally biased region" description="Low complexity" evidence="1">
    <location>
        <begin position="26"/>
        <end position="35"/>
    </location>
</feature>
<dbReference type="EMBL" id="JXJN01003525">
    <property type="status" value="NOT_ANNOTATED_CDS"/>
    <property type="molecule type" value="Genomic_DNA"/>
</dbReference>
<evidence type="ECO:0000256" key="1">
    <source>
        <dbReference type="SAM" id="MobiDB-lite"/>
    </source>
</evidence>
<name>A0A1B0AU64_9MUSC</name>
<protein>
    <submittedName>
        <fullName evidence="2">Uncharacterized protein</fullName>
    </submittedName>
</protein>
<dbReference type="VEuPathDB" id="VectorBase:GPPI008735"/>
<feature type="region of interest" description="Disordered" evidence="1">
    <location>
        <begin position="1"/>
        <end position="38"/>
    </location>
</feature>
<reference evidence="3" key="1">
    <citation type="submission" date="2015-01" db="EMBL/GenBank/DDBJ databases">
        <authorList>
            <person name="Aksoy S."/>
            <person name="Warren W."/>
            <person name="Wilson R.K."/>
        </authorList>
    </citation>
    <scope>NUCLEOTIDE SEQUENCE [LARGE SCALE GENOMIC DNA]</scope>
    <source>
        <strain evidence="3">IAEA</strain>
    </source>
</reference>
<organism evidence="2 3">
    <name type="scientific">Glossina palpalis gambiensis</name>
    <dbReference type="NCBI Taxonomy" id="67801"/>
    <lineage>
        <taxon>Eukaryota</taxon>
        <taxon>Metazoa</taxon>
        <taxon>Ecdysozoa</taxon>
        <taxon>Arthropoda</taxon>
        <taxon>Hexapoda</taxon>
        <taxon>Insecta</taxon>
        <taxon>Pterygota</taxon>
        <taxon>Neoptera</taxon>
        <taxon>Endopterygota</taxon>
        <taxon>Diptera</taxon>
        <taxon>Brachycera</taxon>
        <taxon>Muscomorpha</taxon>
        <taxon>Hippoboscoidea</taxon>
        <taxon>Glossinidae</taxon>
        <taxon>Glossina</taxon>
    </lineage>
</organism>
<dbReference type="Proteomes" id="UP000092460">
    <property type="component" value="Unassembled WGS sequence"/>
</dbReference>
<feature type="region of interest" description="Disordered" evidence="1">
    <location>
        <begin position="126"/>
        <end position="172"/>
    </location>
</feature>
<feature type="compositionally biased region" description="Low complexity" evidence="1">
    <location>
        <begin position="126"/>
        <end position="164"/>
    </location>
</feature>
<accession>A0A1B0AU64</accession>
<dbReference type="AlphaFoldDB" id="A0A1B0AU64"/>